<accession>A0ABW3H8M3</accession>
<dbReference type="InterPro" id="IPR015943">
    <property type="entry name" value="WD40/YVTN_repeat-like_dom_sf"/>
</dbReference>
<dbReference type="Proteomes" id="UP001596977">
    <property type="component" value="Unassembled WGS sequence"/>
</dbReference>
<evidence type="ECO:0000313" key="2">
    <source>
        <dbReference type="Proteomes" id="UP001596977"/>
    </source>
</evidence>
<protein>
    <submittedName>
        <fullName evidence="1">Glutaminyl-peptide cyclotransferase</fullName>
    </submittedName>
</protein>
<sequence length="274" mass="29817">MSRKLMIIIAVAAIVAGGAIWFLFLRGPATPPVYSVAIVAKHPHDPRAFTQGLFFHQGSLYEGTGQVGQSGIRKTDPATGAVQTEQPLAPPNFGEGITLWKDKIYQVTWQNQAGFIYNLSDFALVDSFSYPGEGWGLTQDGKQLILSDGSPTIRFLNPDTRAVVRTIQVTAGGCPVEELNELEWVDGKIYANIWQTDLIARIDPATGIVESFLEVGPLGPETADPDAVANGIAWDAQGKRLFVTGKLWPETYEVRQGDSIPATEEAKKITSCKR</sequence>
<dbReference type="PANTHER" id="PTHR31270:SF1">
    <property type="entry name" value="GLUTAMINYL-PEPTIDE CYCLOTRANSFERASE"/>
    <property type="match status" value="1"/>
</dbReference>
<dbReference type="InterPro" id="IPR007788">
    <property type="entry name" value="QCT"/>
</dbReference>
<keyword evidence="2" id="KW-1185">Reference proteome</keyword>
<name>A0ABW3H8M3_9SPHN</name>
<comment type="caution">
    <text evidence="1">The sequence shown here is derived from an EMBL/GenBank/DDBJ whole genome shotgun (WGS) entry which is preliminary data.</text>
</comment>
<dbReference type="SUPFAM" id="SSF63825">
    <property type="entry name" value="YWTD domain"/>
    <property type="match status" value="1"/>
</dbReference>
<dbReference type="EMBL" id="JBHTJG010000008">
    <property type="protein sequence ID" value="MFD0947795.1"/>
    <property type="molecule type" value="Genomic_DNA"/>
</dbReference>
<dbReference type="Pfam" id="PF05096">
    <property type="entry name" value="Glu_cyclase_2"/>
    <property type="match status" value="1"/>
</dbReference>
<evidence type="ECO:0000313" key="1">
    <source>
        <dbReference type="EMBL" id="MFD0947795.1"/>
    </source>
</evidence>
<organism evidence="1 2">
    <name type="scientific">Sphingomonas canadensis</name>
    <dbReference type="NCBI Taxonomy" id="1219257"/>
    <lineage>
        <taxon>Bacteria</taxon>
        <taxon>Pseudomonadati</taxon>
        <taxon>Pseudomonadota</taxon>
        <taxon>Alphaproteobacteria</taxon>
        <taxon>Sphingomonadales</taxon>
        <taxon>Sphingomonadaceae</taxon>
        <taxon>Sphingomonas</taxon>
    </lineage>
</organism>
<gene>
    <name evidence="1" type="ORF">ACFQ1E_15745</name>
</gene>
<dbReference type="PANTHER" id="PTHR31270">
    <property type="entry name" value="GLUTAMINYL-PEPTIDE CYCLOTRANSFERASE"/>
    <property type="match status" value="1"/>
</dbReference>
<reference evidence="2" key="1">
    <citation type="journal article" date="2019" name="Int. J. Syst. Evol. Microbiol.">
        <title>The Global Catalogue of Microorganisms (GCM) 10K type strain sequencing project: providing services to taxonomists for standard genome sequencing and annotation.</title>
        <authorList>
            <consortium name="The Broad Institute Genomics Platform"/>
            <consortium name="The Broad Institute Genome Sequencing Center for Infectious Disease"/>
            <person name="Wu L."/>
            <person name="Ma J."/>
        </authorList>
    </citation>
    <scope>NUCLEOTIDE SEQUENCE [LARGE SCALE GENOMIC DNA]</scope>
    <source>
        <strain evidence="2">CCUG 62982</strain>
    </source>
</reference>
<dbReference type="Gene3D" id="2.130.10.10">
    <property type="entry name" value="YVTN repeat-like/Quinoprotein amine dehydrogenase"/>
    <property type="match status" value="1"/>
</dbReference>
<proteinExistence type="predicted"/>
<dbReference type="RefSeq" id="WP_264945354.1">
    <property type="nucleotide sequence ID" value="NZ_JAPDRA010000008.1"/>
</dbReference>